<keyword evidence="7" id="KW-1185">Reference proteome</keyword>
<reference evidence="6" key="1">
    <citation type="journal article" date="2023" name="PhytoFront">
        <title>Draft Genome Resources of Seven Strains of Tilletia horrida, Causal Agent of Kernel Smut of Rice.</title>
        <authorList>
            <person name="Khanal S."/>
            <person name="Antony Babu S."/>
            <person name="Zhou X.G."/>
        </authorList>
    </citation>
    <scope>NUCLEOTIDE SEQUENCE</scope>
    <source>
        <strain evidence="6">TX3</strain>
    </source>
</reference>
<dbReference type="PANTHER" id="PTHR10544">
    <property type="entry name" value="60S RIBOSOMAL PROTEIN L28"/>
    <property type="match status" value="1"/>
</dbReference>
<feature type="compositionally biased region" description="Low complexity" evidence="4">
    <location>
        <begin position="144"/>
        <end position="154"/>
    </location>
</feature>
<accession>A0AAN6GEM7</accession>
<evidence type="ECO:0000256" key="2">
    <source>
        <dbReference type="ARBA" id="ARBA00022980"/>
    </source>
</evidence>
<dbReference type="InterPro" id="IPR002672">
    <property type="entry name" value="Ribosomal_eL28"/>
</dbReference>
<gene>
    <name evidence="6" type="ORF">OC842_003133</name>
</gene>
<dbReference type="GO" id="GO:0005840">
    <property type="term" value="C:ribosome"/>
    <property type="evidence" value="ECO:0007669"/>
    <property type="project" value="UniProtKB-KW"/>
</dbReference>
<feature type="region of interest" description="Disordered" evidence="4">
    <location>
        <begin position="121"/>
        <end position="160"/>
    </location>
</feature>
<evidence type="ECO:0000313" key="6">
    <source>
        <dbReference type="EMBL" id="KAK0532954.1"/>
    </source>
</evidence>
<keyword evidence="3" id="KW-0687">Ribonucleoprotein</keyword>
<dbReference type="GO" id="GO:1990904">
    <property type="term" value="C:ribonucleoprotein complex"/>
    <property type="evidence" value="ECO:0007669"/>
    <property type="project" value="UniProtKB-KW"/>
</dbReference>
<dbReference type="AlphaFoldDB" id="A0AAN6GEM7"/>
<feature type="domain" description="Ribosomal eL28/Mak16" evidence="5">
    <location>
        <begin position="10"/>
        <end position="127"/>
    </location>
</feature>
<keyword evidence="2" id="KW-0689">Ribosomal protein</keyword>
<protein>
    <recommendedName>
        <fullName evidence="5">Ribosomal eL28/Mak16 domain-containing protein</fullName>
    </recommendedName>
</protein>
<dbReference type="GO" id="GO:0003735">
    <property type="term" value="F:structural constituent of ribosome"/>
    <property type="evidence" value="ECO:0007669"/>
    <property type="project" value="InterPro"/>
</dbReference>
<comment type="similarity">
    <text evidence="1">Belongs to the eukaryotic ribosomal protein eL28 family.</text>
</comment>
<evidence type="ECO:0000313" key="7">
    <source>
        <dbReference type="Proteomes" id="UP001176521"/>
    </source>
</evidence>
<dbReference type="GO" id="GO:0006412">
    <property type="term" value="P:translation"/>
    <property type="evidence" value="ECO:0007669"/>
    <property type="project" value="InterPro"/>
</dbReference>
<sequence length="160" mass="17044">MPAANVSNDLEWLLVRKTSSYIVKQHALPRAFSREPRNIAHLHSFKYSTTTNAKAVGIEAAPRGLVLTTRKSKAAPGTIKGAHTVTTIKKGGSRRSAGVISNTVAKKGYRRDLAQLAVARASAIHRSQRSRKTRPAPQPRGKKAAAAAATSAPAAEEETA</sequence>
<comment type="caution">
    <text evidence="6">The sequence shown here is derived from an EMBL/GenBank/DDBJ whole genome shotgun (WGS) entry which is preliminary data.</text>
</comment>
<dbReference type="Gene3D" id="3.30.390.110">
    <property type="match status" value="1"/>
</dbReference>
<dbReference type="Pfam" id="PF01778">
    <property type="entry name" value="Ribosomal_L28e"/>
    <property type="match status" value="1"/>
</dbReference>
<dbReference type="Proteomes" id="UP001176521">
    <property type="component" value="Unassembled WGS sequence"/>
</dbReference>
<organism evidence="6 7">
    <name type="scientific">Tilletia horrida</name>
    <dbReference type="NCBI Taxonomy" id="155126"/>
    <lineage>
        <taxon>Eukaryota</taxon>
        <taxon>Fungi</taxon>
        <taxon>Dikarya</taxon>
        <taxon>Basidiomycota</taxon>
        <taxon>Ustilaginomycotina</taxon>
        <taxon>Exobasidiomycetes</taxon>
        <taxon>Tilletiales</taxon>
        <taxon>Tilletiaceae</taxon>
        <taxon>Tilletia</taxon>
    </lineage>
</organism>
<proteinExistence type="inferred from homology"/>
<dbReference type="EMBL" id="JAPDMQ010000148">
    <property type="protein sequence ID" value="KAK0532954.1"/>
    <property type="molecule type" value="Genomic_DNA"/>
</dbReference>
<evidence type="ECO:0000259" key="5">
    <source>
        <dbReference type="Pfam" id="PF01778"/>
    </source>
</evidence>
<evidence type="ECO:0000256" key="4">
    <source>
        <dbReference type="SAM" id="MobiDB-lite"/>
    </source>
</evidence>
<dbReference type="InterPro" id="IPR029004">
    <property type="entry name" value="Ribosomal_eL28/Mak16"/>
</dbReference>
<evidence type="ECO:0000256" key="3">
    <source>
        <dbReference type="ARBA" id="ARBA00023274"/>
    </source>
</evidence>
<name>A0AAN6GEM7_9BASI</name>
<evidence type="ECO:0000256" key="1">
    <source>
        <dbReference type="ARBA" id="ARBA00007926"/>
    </source>
</evidence>